<dbReference type="Gene3D" id="3.40.50.300">
    <property type="entry name" value="P-loop containing nucleotide triphosphate hydrolases"/>
    <property type="match status" value="1"/>
</dbReference>
<dbReference type="EMBL" id="JAMFTQ010000009">
    <property type="protein sequence ID" value="MCP1388092.1"/>
    <property type="molecule type" value="Genomic_DNA"/>
</dbReference>
<sequence length="194" mass="21701">MQPVLIARDLVANEGDTPVTLEVYDGLTIVQTKRESGGSTLSMALAGRYRPHSGTVEGPGFKGIALAGVTLIDSLERQVPSREAIREEVVWALPFFSRTPRRQNIMEHKFVEPWLEPLQLTNFDPDRTPGELGVLERFRLRILLALISRPNAELLIVDDIDQIKKMSLRSELLADLENVAKHVPVLVTTVNEEL</sequence>
<accession>A0ABT1G239</accession>
<evidence type="ECO:0000313" key="2">
    <source>
        <dbReference type="Proteomes" id="UP001204000"/>
    </source>
</evidence>
<dbReference type="RefSeq" id="WP_253578234.1">
    <property type="nucleotide sequence ID" value="NZ_JAMFTQ010000009.1"/>
</dbReference>
<reference evidence="1" key="1">
    <citation type="submission" date="2022-05" db="EMBL/GenBank/DDBJ databases">
        <title>Corynebacterium sp. TA-R-1 sp. nov., isolated from human feces.</title>
        <authorList>
            <person name="Shamsuzzaman M."/>
            <person name="Dahal R.H."/>
        </authorList>
    </citation>
    <scope>NUCLEOTIDE SEQUENCE</scope>
    <source>
        <strain evidence="1">TA-R-1</strain>
    </source>
</reference>
<evidence type="ECO:0000313" key="1">
    <source>
        <dbReference type="EMBL" id="MCP1388092.1"/>
    </source>
</evidence>
<organism evidence="1 2">
    <name type="scientific">Corynebacterium stercoris</name>
    <dbReference type="NCBI Taxonomy" id="2943490"/>
    <lineage>
        <taxon>Bacteria</taxon>
        <taxon>Bacillati</taxon>
        <taxon>Actinomycetota</taxon>
        <taxon>Actinomycetes</taxon>
        <taxon>Mycobacteriales</taxon>
        <taxon>Corynebacteriaceae</taxon>
        <taxon>Corynebacterium</taxon>
    </lineage>
</organism>
<protein>
    <submittedName>
        <fullName evidence="1">Uncharacterized protein</fullName>
    </submittedName>
</protein>
<dbReference type="SUPFAM" id="SSF52540">
    <property type="entry name" value="P-loop containing nucleoside triphosphate hydrolases"/>
    <property type="match status" value="1"/>
</dbReference>
<gene>
    <name evidence="1" type="ORF">M5J20_07810</name>
</gene>
<comment type="caution">
    <text evidence="1">The sequence shown here is derived from an EMBL/GenBank/DDBJ whole genome shotgun (WGS) entry which is preliminary data.</text>
</comment>
<proteinExistence type="predicted"/>
<dbReference type="InterPro" id="IPR027417">
    <property type="entry name" value="P-loop_NTPase"/>
</dbReference>
<dbReference type="Proteomes" id="UP001204000">
    <property type="component" value="Unassembled WGS sequence"/>
</dbReference>
<name>A0ABT1G239_9CORY</name>
<keyword evidence="2" id="KW-1185">Reference proteome</keyword>